<reference evidence="2" key="1">
    <citation type="journal article" date="2023" name="Nat. Plants">
        <title>Single-cell RNA sequencing provides a high-resolution roadmap for understanding the multicellular compartmentation of specialized metabolism.</title>
        <authorList>
            <person name="Sun S."/>
            <person name="Shen X."/>
            <person name="Li Y."/>
            <person name="Li Y."/>
            <person name="Wang S."/>
            <person name="Li R."/>
            <person name="Zhang H."/>
            <person name="Shen G."/>
            <person name="Guo B."/>
            <person name="Wei J."/>
            <person name="Xu J."/>
            <person name="St-Pierre B."/>
            <person name="Chen S."/>
            <person name="Sun C."/>
        </authorList>
    </citation>
    <scope>NUCLEOTIDE SEQUENCE [LARGE SCALE GENOMIC DNA]</scope>
</reference>
<organism evidence="1 2">
    <name type="scientific">Catharanthus roseus</name>
    <name type="common">Madagascar periwinkle</name>
    <name type="synonym">Vinca rosea</name>
    <dbReference type="NCBI Taxonomy" id="4058"/>
    <lineage>
        <taxon>Eukaryota</taxon>
        <taxon>Viridiplantae</taxon>
        <taxon>Streptophyta</taxon>
        <taxon>Embryophyta</taxon>
        <taxon>Tracheophyta</taxon>
        <taxon>Spermatophyta</taxon>
        <taxon>Magnoliopsida</taxon>
        <taxon>eudicotyledons</taxon>
        <taxon>Gunneridae</taxon>
        <taxon>Pentapetalae</taxon>
        <taxon>asterids</taxon>
        <taxon>lamiids</taxon>
        <taxon>Gentianales</taxon>
        <taxon>Apocynaceae</taxon>
        <taxon>Rauvolfioideae</taxon>
        <taxon>Vinceae</taxon>
        <taxon>Catharanthinae</taxon>
        <taxon>Catharanthus</taxon>
    </lineage>
</organism>
<sequence>MPGRTGPARAAHCGFDLFMLPSSRRYLLPSAPRRGRRFTALLGAVRSQSFCCAAGSSDTAARDFGLADRLESTMKRKRKEPLASIGNKMAAPLYLKRRLRNTPVVLEVLKCFKNVGFSPLSLPAVVADDNQLRRDQ</sequence>
<comment type="caution">
    <text evidence="1">The sequence shown here is derived from an EMBL/GenBank/DDBJ whole genome shotgun (WGS) entry which is preliminary data.</text>
</comment>
<gene>
    <name evidence="1" type="ORF">M9H77_12578</name>
</gene>
<keyword evidence="2" id="KW-1185">Reference proteome</keyword>
<proteinExistence type="predicted"/>
<protein>
    <submittedName>
        <fullName evidence="1">Uncharacterized protein</fullName>
    </submittedName>
</protein>
<evidence type="ECO:0000313" key="2">
    <source>
        <dbReference type="Proteomes" id="UP001060085"/>
    </source>
</evidence>
<name>A0ACC0BHR4_CATRO</name>
<evidence type="ECO:0000313" key="1">
    <source>
        <dbReference type="EMBL" id="KAI5672214.1"/>
    </source>
</evidence>
<accession>A0ACC0BHR4</accession>
<dbReference type="EMBL" id="CM044703">
    <property type="protein sequence ID" value="KAI5672214.1"/>
    <property type="molecule type" value="Genomic_DNA"/>
</dbReference>
<dbReference type="Proteomes" id="UP001060085">
    <property type="component" value="Linkage Group LG03"/>
</dbReference>